<dbReference type="EMBL" id="JBHSQI010000002">
    <property type="protein sequence ID" value="MFC6152734.1"/>
    <property type="molecule type" value="Genomic_DNA"/>
</dbReference>
<dbReference type="GO" id="GO:0008168">
    <property type="term" value="F:methyltransferase activity"/>
    <property type="evidence" value="ECO:0007669"/>
    <property type="project" value="UniProtKB-KW"/>
</dbReference>
<proteinExistence type="predicted"/>
<keyword evidence="2" id="KW-0489">Methyltransferase</keyword>
<name>A0ABW1QTB9_9ACTN</name>
<dbReference type="InterPro" id="IPR029063">
    <property type="entry name" value="SAM-dependent_MTases_sf"/>
</dbReference>
<keyword evidence="3" id="KW-1185">Reference proteome</keyword>
<comment type="caution">
    <text evidence="2">The sequence shown here is derived from an EMBL/GenBank/DDBJ whole genome shotgun (WGS) entry which is preliminary data.</text>
</comment>
<evidence type="ECO:0000313" key="3">
    <source>
        <dbReference type="Proteomes" id="UP001596098"/>
    </source>
</evidence>
<dbReference type="Gene3D" id="3.40.50.150">
    <property type="entry name" value="Vaccinia Virus protein VP39"/>
    <property type="match status" value="1"/>
</dbReference>
<accession>A0ABW1QTB9</accession>
<dbReference type="InterPro" id="IPR052613">
    <property type="entry name" value="LicD_transferase"/>
</dbReference>
<sequence length="542" mass="60445">MTNEASPSAAAPAVRNPGTDITDEGVFVPVGTGVQVLNLEGEFLWSLNPERDGHPHEDGVLVPWPKVLRPHLNGSARLSLTDANGENAIFDDVVSLGNGEGEFTVVDKYGFPVSVDKVGHLQRSFAATNQQIKDEILSGTVKVLDELRDICGVDAYLNYGALLGAVRDGTMIAHDSDTDLCYVSKFDQPADIILESFRMERILRNRGWKVLRMSAGDIKLLLPLSDGRQCHIDVFSAFWINGVFYQFGNRSGHLKKESLLPLGTIELDGYTFPAPRVPEDMMAFLYGENWRIPDPSFAYADPEPGKRRLNGWFRGFRSVMGIWGEFHNGIGIGTEARVRPEQSAFAEWVLAELADEPDAKIADVCAGAARDAVWWTQQGRTVRAYDYSMAGRKAAVALAKEENVDLHVEQLILGEMRTTFKVATELARDPHHMACRLGVNALEDHERLNLWRLARMALRAHGGQLFLEFSAETQDGLRRPSPDRLMRRINPQIIRDEIEAAGGRVEFEEIVEGIDMMEERDPAVCRMRVTFPAPGHRPIDEK</sequence>
<protein>
    <submittedName>
        <fullName evidence="2">Class I SAM-dependent methyltransferase</fullName>
    </submittedName>
</protein>
<keyword evidence="2" id="KW-0808">Transferase</keyword>
<dbReference type="PANTHER" id="PTHR13627">
    <property type="entry name" value="FUKUTIN RELATED PROTEIN"/>
    <property type="match status" value="1"/>
</dbReference>
<dbReference type="SUPFAM" id="SSF53335">
    <property type="entry name" value="S-adenosyl-L-methionine-dependent methyltransferases"/>
    <property type="match status" value="1"/>
</dbReference>
<evidence type="ECO:0000313" key="2">
    <source>
        <dbReference type="EMBL" id="MFC6152734.1"/>
    </source>
</evidence>
<evidence type="ECO:0000256" key="1">
    <source>
        <dbReference type="SAM" id="MobiDB-lite"/>
    </source>
</evidence>
<dbReference type="Proteomes" id="UP001596098">
    <property type="component" value="Unassembled WGS sequence"/>
</dbReference>
<organism evidence="2 3">
    <name type="scientific">Nocardioides yefusunii</name>
    <dbReference type="NCBI Taxonomy" id="2500546"/>
    <lineage>
        <taxon>Bacteria</taxon>
        <taxon>Bacillati</taxon>
        <taxon>Actinomycetota</taxon>
        <taxon>Actinomycetes</taxon>
        <taxon>Propionibacteriales</taxon>
        <taxon>Nocardioidaceae</taxon>
        <taxon>Nocardioides</taxon>
    </lineage>
</organism>
<reference evidence="3" key="1">
    <citation type="journal article" date="2019" name="Int. J. Syst. Evol. Microbiol.">
        <title>The Global Catalogue of Microorganisms (GCM) 10K type strain sequencing project: providing services to taxonomists for standard genome sequencing and annotation.</title>
        <authorList>
            <consortium name="The Broad Institute Genomics Platform"/>
            <consortium name="The Broad Institute Genome Sequencing Center for Infectious Disease"/>
            <person name="Wu L."/>
            <person name="Ma J."/>
        </authorList>
    </citation>
    <scope>NUCLEOTIDE SEQUENCE [LARGE SCALE GENOMIC DNA]</scope>
    <source>
        <strain evidence="3">DFY28</strain>
    </source>
</reference>
<feature type="region of interest" description="Disordered" evidence="1">
    <location>
        <begin position="1"/>
        <end position="21"/>
    </location>
</feature>
<dbReference type="RefSeq" id="WP_128219620.1">
    <property type="nucleotide sequence ID" value="NZ_CP034929.1"/>
</dbReference>
<gene>
    <name evidence="2" type="ORF">ACFPWU_03525</name>
</gene>
<dbReference type="PANTHER" id="PTHR13627:SF31">
    <property type="entry name" value="RIBITOL 5-PHOSPHATE TRANSFERASE FKRP"/>
    <property type="match status" value="1"/>
</dbReference>
<dbReference type="GO" id="GO:0032259">
    <property type="term" value="P:methylation"/>
    <property type="evidence" value="ECO:0007669"/>
    <property type="project" value="UniProtKB-KW"/>
</dbReference>